<protein>
    <submittedName>
        <fullName evidence="4">Internalin putative</fullName>
    </submittedName>
</protein>
<name>A0A090W3P2_9FLAO</name>
<dbReference type="InterPro" id="IPR035234">
    <property type="entry name" value="IgGFc-bd_N"/>
</dbReference>
<dbReference type="InterPro" id="IPR013320">
    <property type="entry name" value="ConA-like_dom_sf"/>
</dbReference>
<dbReference type="Proteomes" id="UP000029644">
    <property type="component" value="Unassembled WGS sequence"/>
</dbReference>
<evidence type="ECO:0000313" key="5">
    <source>
        <dbReference type="Proteomes" id="UP000029644"/>
    </source>
</evidence>
<dbReference type="InterPro" id="IPR051172">
    <property type="entry name" value="Chlamydia_OmcB"/>
</dbReference>
<dbReference type="InterPro" id="IPR001434">
    <property type="entry name" value="OmcB-like_DUF11"/>
</dbReference>
<dbReference type="GO" id="GO:0004553">
    <property type="term" value="F:hydrolase activity, hydrolyzing O-glycosyl compounds"/>
    <property type="evidence" value="ECO:0007669"/>
    <property type="project" value="UniProtKB-ARBA"/>
</dbReference>
<keyword evidence="2" id="KW-1015">Disulfide bond</keyword>
<dbReference type="InterPro" id="IPR006558">
    <property type="entry name" value="LamG-like"/>
</dbReference>
<comment type="caution">
    <text evidence="4">The sequence shown here is derived from an EMBL/GenBank/DDBJ whole genome shotgun (WGS) entry which is preliminary data.</text>
</comment>
<feature type="domain" description="LamG-like jellyroll fold" evidence="3">
    <location>
        <begin position="671"/>
        <end position="832"/>
    </location>
</feature>
<dbReference type="Pfam" id="PF01345">
    <property type="entry name" value="DUF11"/>
    <property type="match status" value="1"/>
</dbReference>
<dbReference type="EMBL" id="BBNQ01000005">
    <property type="protein sequence ID" value="GAL62147.1"/>
    <property type="molecule type" value="Genomic_DNA"/>
</dbReference>
<dbReference type="GO" id="GO:0005975">
    <property type="term" value="P:carbohydrate metabolic process"/>
    <property type="evidence" value="ECO:0007669"/>
    <property type="project" value="UniProtKB-ARBA"/>
</dbReference>
<organism evidence="4 5">
    <name type="scientific">Algibacter lectus</name>
    <dbReference type="NCBI Taxonomy" id="221126"/>
    <lineage>
        <taxon>Bacteria</taxon>
        <taxon>Pseudomonadati</taxon>
        <taxon>Bacteroidota</taxon>
        <taxon>Flavobacteriia</taxon>
        <taxon>Flavobacteriales</taxon>
        <taxon>Flavobacteriaceae</taxon>
        <taxon>Algibacter</taxon>
    </lineage>
</organism>
<sequence>MANAQLSDLHFLPPLKQDANNQAIQQQTIYLSTPTVNTFTVNVYQGTSTTPLTSFSLSKATPVTYSLSNGDNNITLVSNNNTGVVLSTAGLRFEAPSGDNFYVNYRGRSGSQAASITTKGRAALGQKFKWGGAPIEANHNTMSATLGIMASEDDTNITISGYNPNCEFRLQNDLDGLTANTINITLQKGQSYVLEAAKDAASANVDGWIGASINSDKDIAISNGMLNFGVNPSSASRDAGADQPVPEDKLGKDYVFVRGRGGSSNEFVIIIGTQANTNVYVNGNTTPFANIDEGEYAEIPSSYFSGNSVGDNMLITTSKDTYAYQVISGDTGIHTVSLNFVAPVSCLLPDTMDFIPNIKDISGVTANGGVFIIASTSTDDSNIKVKDGATEVALPAAKAVAGSSDWKTFYISGLTGDISVQSSGPIAVGYLGYNGARGIAGYFSGFDTVPEVTLQVAGGGCLPGAIVEVIDETFDSYQWFEDGVLIAGATHATYSPTTSADYYVRVVKGGCTYDSQPLSAYYCNPDIVLTKTVDKDQVIEGETAIFTIEVENSGLNPVTNLKVEDNIPNGLTLISSNTSVGTWSGNTWTIGTLNSGDKETIELEVMADDINTMATALTNTAFNYQDQTDDNITPDSPSADIYIYNFVSKASIDFDGADDYLDGTPFITDWDNATIMGWIKIDHDNDGNLPDSYSIAGQENMRIFVTNGRTPAFSVTMQGEVTASSNYPNNIQVQPDPSSGVKLENNLWYHVAGVFDSSNESIKLYLNGELVGTTTNSKLNSELITKNYNGTPHIYSTRNFTIGRYPTNTGPSKHFNGDIDEVRVFNTALSDVQVQQMVYQEIEENTGVIRGSVIPKNIEDPNLSTVPWSTLQGYYPMTDIYYATNTVTDYSASGHDLTLYNISTILEQTAPMPFVTNSDGDWTNETNWLHGDVWDITDTNGNSPWSIIKIEHNIEGNLSTENLGLIIDTDKTLTINGDNLVKNNWYLELNGALDLMNDSQLIQTEISDLVTSENGRILRRQEGTSNVYWYNYWSSPVGATGITPLTNNNASENNSNNSTFNLDMIKFNPGLEGRFTSSYSGSGSISTFWLYTFTNALTYWDWRKLSLSTPIQPGVGYTQKGTGTPEDKQEYTFEGKPNNGTILIDVIDKGGEGSVATVSKTEYLLGNPYPSAIDIHKFIDDNVGLIDGTLQIWQQWSGSSHNLADYNGGYAQVNKLGSTRARQFVGLADETTGGEAGTLLPTRYLPVGQGFITEITSTGQVEFNNSQRIFIKEADADGTEASGSVFFKGVQGKNYTTNETPSEENSIQKIRLEFNSITGPQAKRELLLGFSEQTSDAYDYGYDAESDDTNNNDLNLDLDGKNMNLQAYGEITDDKVVSLNFRSSGDNAFEIKITEEVNLDENQNVYLRDNLLGTYFDLKQDAAYNFTSTQGIFNKRFEIVFQNEVQTLSNEEVTATENFMYFQNKVNTFYAKKLNSDVNKLALINMRGQTVLEQQNLSSSELSNGIQFNNLATGTYIVCLRTDINEVLTKKIVIN</sequence>
<evidence type="ECO:0000256" key="2">
    <source>
        <dbReference type="ARBA" id="ARBA00023157"/>
    </source>
</evidence>
<dbReference type="Gene3D" id="2.60.120.200">
    <property type="match status" value="1"/>
</dbReference>
<keyword evidence="1" id="KW-0732">Signal</keyword>
<dbReference type="Pfam" id="PF17517">
    <property type="entry name" value="IgGFc_binding"/>
    <property type="match status" value="1"/>
</dbReference>
<accession>A0A090W3P2</accession>
<dbReference type="NCBIfam" id="TIGR01451">
    <property type="entry name" value="B_ant_repeat"/>
    <property type="match status" value="1"/>
</dbReference>
<evidence type="ECO:0000259" key="3">
    <source>
        <dbReference type="SMART" id="SM00560"/>
    </source>
</evidence>
<dbReference type="SUPFAM" id="SSF49899">
    <property type="entry name" value="Concanavalin A-like lectins/glucanases"/>
    <property type="match status" value="1"/>
</dbReference>
<dbReference type="Pfam" id="PF13385">
    <property type="entry name" value="Laminin_G_3"/>
    <property type="match status" value="1"/>
</dbReference>
<dbReference type="PANTHER" id="PTHR34819:SF3">
    <property type="entry name" value="CELL SURFACE PROTEIN"/>
    <property type="match status" value="1"/>
</dbReference>
<dbReference type="RefSeq" id="WP_238568346.1">
    <property type="nucleotide sequence ID" value="NZ_BBNQ01000005.1"/>
</dbReference>
<dbReference type="PANTHER" id="PTHR34819">
    <property type="entry name" value="LARGE CYSTEINE-RICH PERIPLASMIC PROTEIN OMCB"/>
    <property type="match status" value="1"/>
</dbReference>
<proteinExistence type="predicted"/>
<evidence type="ECO:0000256" key="1">
    <source>
        <dbReference type="ARBA" id="ARBA00022729"/>
    </source>
</evidence>
<gene>
    <name evidence="4" type="ORF">JCM19300_2898</name>
</gene>
<dbReference type="NCBIfam" id="TIGR04183">
    <property type="entry name" value="Por_Secre_tail"/>
    <property type="match status" value="1"/>
</dbReference>
<reference evidence="4 5" key="1">
    <citation type="journal article" date="2014" name="Genome Announc.">
        <title>Draft Genome Sequences of Marine Flavobacterium Algibacter lectus Strains SS8 and NR4.</title>
        <authorList>
            <person name="Takatani N."/>
            <person name="Nakanishi M."/>
            <person name="Meirelles P."/>
            <person name="Mino S."/>
            <person name="Suda W."/>
            <person name="Oshima K."/>
            <person name="Hattori M."/>
            <person name="Ohkuma M."/>
            <person name="Hosokawa M."/>
            <person name="Miyashita K."/>
            <person name="Thompson F.L."/>
            <person name="Niwa A."/>
            <person name="Sawabe T."/>
            <person name="Sawabe T."/>
        </authorList>
    </citation>
    <scope>NUCLEOTIDE SEQUENCE [LARGE SCALE GENOMIC DNA]</scope>
    <source>
        <strain evidence="4 5">JCM 19300</strain>
    </source>
</reference>
<dbReference type="InterPro" id="IPR026444">
    <property type="entry name" value="Secre_tail"/>
</dbReference>
<evidence type="ECO:0000313" key="4">
    <source>
        <dbReference type="EMBL" id="GAL62147.1"/>
    </source>
</evidence>
<dbReference type="SMART" id="SM00560">
    <property type="entry name" value="LamGL"/>
    <property type="match status" value="1"/>
</dbReference>
<dbReference type="InterPro" id="IPR047589">
    <property type="entry name" value="DUF11_rpt"/>
</dbReference>